<protein>
    <submittedName>
        <fullName evidence="2">Uncharacterized protein</fullName>
    </submittedName>
</protein>
<proteinExistence type="predicted"/>
<keyword evidence="3" id="KW-1185">Reference proteome</keyword>
<feature type="region of interest" description="Disordered" evidence="1">
    <location>
        <begin position="259"/>
        <end position="297"/>
    </location>
</feature>
<feature type="compositionally biased region" description="Polar residues" evidence="1">
    <location>
        <begin position="125"/>
        <end position="135"/>
    </location>
</feature>
<evidence type="ECO:0000256" key="1">
    <source>
        <dbReference type="SAM" id="MobiDB-lite"/>
    </source>
</evidence>
<dbReference type="EMBL" id="JBHMFI010000002">
    <property type="protein sequence ID" value="MFB9074165.1"/>
    <property type="molecule type" value="Genomic_DNA"/>
</dbReference>
<reference evidence="2 3" key="1">
    <citation type="submission" date="2024-09" db="EMBL/GenBank/DDBJ databases">
        <authorList>
            <person name="Sun Q."/>
            <person name="Mori K."/>
        </authorList>
    </citation>
    <scope>NUCLEOTIDE SEQUENCE [LARGE SCALE GENOMIC DNA]</scope>
    <source>
        <strain evidence="2 3">CCM 7609</strain>
    </source>
</reference>
<accession>A0ABV5G5D3</accession>
<evidence type="ECO:0000313" key="2">
    <source>
        <dbReference type="EMBL" id="MFB9074165.1"/>
    </source>
</evidence>
<comment type="caution">
    <text evidence="2">The sequence shown here is derived from an EMBL/GenBank/DDBJ whole genome shotgun (WGS) entry which is preliminary data.</text>
</comment>
<evidence type="ECO:0000313" key="3">
    <source>
        <dbReference type="Proteomes" id="UP001589575"/>
    </source>
</evidence>
<dbReference type="Proteomes" id="UP001589575">
    <property type="component" value="Unassembled WGS sequence"/>
</dbReference>
<feature type="compositionally biased region" description="Polar residues" evidence="1">
    <location>
        <begin position="17"/>
        <end position="26"/>
    </location>
</feature>
<feature type="region of interest" description="Disordered" evidence="1">
    <location>
        <begin position="1"/>
        <end position="61"/>
    </location>
</feature>
<organism evidence="2 3">
    <name type="scientific">Citricoccus parietis</name>
    <dbReference type="NCBI Taxonomy" id="592307"/>
    <lineage>
        <taxon>Bacteria</taxon>
        <taxon>Bacillati</taxon>
        <taxon>Actinomycetota</taxon>
        <taxon>Actinomycetes</taxon>
        <taxon>Micrococcales</taxon>
        <taxon>Micrococcaceae</taxon>
        <taxon>Citricoccus</taxon>
    </lineage>
</organism>
<feature type="region of interest" description="Disordered" evidence="1">
    <location>
        <begin position="125"/>
        <end position="201"/>
    </location>
</feature>
<name>A0ABV5G5D3_9MICC</name>
<feature type="compositionally biased region" description="Low complexity" evidence="1">
    <location>
        <begin position="185"/>
        <end position="201"/>
    </location>
</feature>
<gene>
    <name evidence="2" type="ORF">ACFFX0_24400</name>
</gene>
<sequence>MPCHRRAAKSRPASDATPWSASTRSSWPGVPPAMASGCCSRPASQSSTRCHPAGRSRADAPGQQTMVPAEAWDAPPHGVSPRAVRITTPRPEAIPSRHNCTCSHRPMACKVEGCPVTTVVRPGSNTELTGRSTVDQRAHWSPSFADSTRRRAVPVPQRMTGPSVGTPSRPKRSTESARAARARRPGVGARSSSRAVIRSASSRIRRPWRRDAARCWNPMTATTATETRLNNRKYHRPVTTAMTTPMTRGPAAMMAWSTAFGRAGSGPGSTTGSGIDRMGDRGSGRSRTRRKVELPAV</sequence>